<dbReference type="InterPro" id="IPR043129">
    <property type="entry name" value="ATPase_NBD"/>
</dbReference>
<dbReference type="Gene3D" id="3.30.420.40">
    <property type="match status" value="2"/>
</dbReference>
<organism evidence="6 7">
    <name type="scientific">Acetivibrio clariflavus (strain DSM 19732 / NBRC 101661 / EBR45)</name>
    <name type="common">Clostridium clariflavum</name>
    <dbReference type="NCBI Taxonomy" id="720554"/>
    <lineage>
        <taxon>Bacteria</taxon>
        <taxon>Bacillati</taxon>
        <taxon>Bacillota</taxon>
        <taxon>Clostridia</taxon>
        <taxon>Eubacteriales</taxon>
        <taxon>Oscillospiraceae</taxon>
        <taxon>Acetivibrio</taxon>
    </lineage>
</organism>
<dbReference type="HOGENOM" id="CLU_066597_0_1_9"/>
<dbReference type="EMBL" id="CP003065">
    <property type="protein sequence ID" value="AEV69631.1"/>
    <property type="molecule type" value="Genomic_DNA"/>
</dbReference>
<evidence type="ECO:0000256" key="4">
    <source>
        <dbReference type="ARBA" id="ARBA00023014"/>
    </source>
</evidence>
<dbReference type="CDD" id="cd24035">
    <property type="entry name" value="ASKHA_NBD_O66634-like_rpt2"/>
    <property type="match status" value="1"/>
</dbReference>
<keyword evidence="4" id="KW-0411">Iron-sulfur</keyword>
<dbReference type="AlphaFoldDB" id="G8LV54"/>
<dbReference type="STRING" id="720554.Clocl_3104"/>
<dbReference type="NCBIfam" id="TIGR00241">
    <property type="entry name" value="CoA_E_activ"/>
    <property type="match status" value="1"/>
</dbReference>
<dbReference type="eggNOG" id="COG1924">
    <property type="taxonomic scope" value="Bacteria"/>
</dbReference>
<sequence length="328" mass="35387">MGKTSLYLGVDVGSVSTNLVLINDENEVVEKLYLRTSGQPINALRTGMKMLSEKYGRNTVIRGVGTTGSGRQLASVIIGADIIKNEITTHAVAAQMLVPDVRTILEIGGQDSKIIILKNGVVYDFGMNTVCAAGTGSFLDRQAARLEIPIEEFGSYALKSKSPVRIAGRCAVFAESDMIHKQQTGHSIEDIINGLCEALVRNFLNNLAKGKDLEDTIVFQGGVAANVGIVAAFERAIGKKIVIPKYYDVMGAYGAALIAKEKMEKGSQPSNFYGFEVAENEYKAKSIECNDCSNLCEVIEITSNDEALARWGDRCGKWSSGIKKESVG</sequence>
<dbReference type="InterPro" id="IPR008275">
    <property type="entry name" value="CoA_E_activase_dom"/>
</dbReference>
<evidence type="ECO:0000313" key="6">
    <source>
        <dbReference type="EMBL" id="AEV69631.1"/>
    </source>
</evidence>
<dbReference type="PANTHER" id="PTHR32329:SF7">
    <property type="entry name" value="ACTIVATOR OF 2-HYDROXYACYL-COA-HYDRATASE"/>
    <property type="match status" value="1"/>
</dbReference>
<accession>G8LV54</accession>
<dbReference type="GO" id="GO:0046872">
    <property type="term" value="F:metal ion binding"/>
    <property type="evidence" value="ECO:0007669"/>
    <property type="project" value="UniProtKB-KW"/>
</dbReference>
<reference evidence="7" key="1">
    <citation type="submission" date="2011-12" db="EMBL/GenBank/DDBJ databases">
        <title>Complete sequence of Clostridium clariflavum DSM 19732.</title>
        <authorList>
            <consortium name="US DOE Joint Genome Institute"/>
            <person name="Lucas S."/>
            <person name="Han J."/>
            <person name="Lapidus A."/>
            <person name="Cheng J.-F."/>
            <person name="Goodwin L."/>
            <person name="Pitluck S."/>
            <person name="Peters L."/>
            <person name="Teshima H."/>
            <person name="Detter J.C."/>
            <person name="Han C."/>
            <person name="Tapia R."/>
            <person name="Land M."/>
            <person name="Hauser L."/>
            <person name="Kyrpides N."/>
            <person name="Ivanova N."/>
            <person name="Pagani I."/>
            <person name="Kitzmiller T."/>
            <person name="Lynd L."/>
            <person name="Izquierdo J."/>
            <person name="Woyke T."/>
        </authorList>
    </citation>
    <scope>NUCLEOTIDE SEQUENCE [LARGE SCALE GENOMIC DNA]</scope>
    <source>
        <strain evidence="7">DSM 19732 / NBRC 101661 / EBR45</strain>
    </source>
</reference>
<reference evidence="6 7" key="2">
    <citation type="journal article" date="2012" name="Stand. Genomic Sci.">
        <title>Complete Genome Sequence of Clostridium clariflavum DSM 19732.</title>
        <authorList>
            <person name="Izquierdo J.A."/>
            <person name="Goodwin L."/>
            <person name="Davenport K.W."/>
            <person name="Teshima H."/>
            <person name="Bruce D."/>
            <person name="Detter C."/>
            <person name="Tapia R."/>
            <person name="Han S."/>
            <person name="Land M."/>
            <person name="Hauser L."/>
            <person name="Jeffries C.D."/>
            <person name="Han J."/>
            <person name="Pitluck S."/>
            <person name="Nolan M."/>
            <person name="Chen A."/>
            <person name="Huntemann M."/>
            <person name="Mavromatis K."/>
            <person name="Mikhailova N."/>
            <person name="Liolios K."/>
            <person name="Woyke T."/>
            <person name="Lynd L.R."/>
        </authorList>
    </citation>
    <scope>NUCLEOTIDE SEQUENCE [LARGE SCALE GENOMIC DNA]</scope>
    <source>
        <strain evidence="7">DSM 19732 / NBRC 101661 / EBR45</strain>
    </source>
</reference>
<keyword evidence="7" id="KW-1185">Reference proteome</keyword>
<dbReference type="GO" id="GO:0051536">
    <property type="term" value="F:iron-sulfur cluster binding"/>
    <property type="evidence" value="ECO:0007669"/>
    <property type="project" value="UniProtKB-KW"/>
</dbReference>
<evidence type="ECO:0000256" key="2">
    <source>
        <dbReference type="ARBA" id="ARBA00022723"/>
    </source>
</evidence>
<evidence type="ECO:0000256" key="1">
    <source>
        <dbReference type="ARBA" id="ARBA00001966"/>
    </source>
</evidence>
<dbReference type="KEGG" id="ccl:Clocl_3104"/>
<evidence type="ECO:0000256" key="3">
    <source>
        <dbReference type="ARBA" id="ARBA00023004"/>
    </source>
</evidence>
<dbReference type="RefSeq" id="WP_014256174.1">
    <property type="nucleotide sequence ID" value="NC_016627.1"/>
</dbReference>
<comment type="cofactor">
    <cofactor evidence="1">
        <name>[4Fe-4S] cluster</name>
        <dbReference type="ChEBI" id="CHEBI:49883"/>
    </cofactor>
</comment>
<dbReference type="Proteomes" id="UP000005435">
    <property type="component" value="Chromosome"/>
</dbReference>
<dbReference type="PANTHER" id="PTHR32329">
    <property type="entry name" value="BIFUNCTIONAL PROTEIN [INCLUDES 2-HYDROXYACYL-COA DEHYDRATASE (N-TER) AND ITS ACTIVATOR DOMAIN (C_TERM)-RELATED"/>
    <property type="match status" value="1"/>
</dbReference>
<dbReference type="SUPFAM" id="SSF53067">
    <property type="entry name" value="Actin-like ATPase domain"/>
    <property type="match status" value="1"/>
</dbReference>
<name>G8LV54_ACECE</name>
<dbReference type="InterPro" id="IPR002731">
    <property type="entry name" value="ATPase_BadF"/>
</dbReference>
<dbReference type="OrthoDB" id="9778513at2"/>
<gene>
    <name evidence="6" type="ordered locus">Clocl_3104</name>
</gene>
<keyword evidence="3" id="KW-0408">Iron</keyword>
<protein>
    <submittedName>
        <fullName evidence="6">CoA-substrate-specific enzyme activase, putative</fullName>
    </submittedName>
</protein>
<keyword evidence="2" id="KW-0479">Metal-binding</keyword>
<dbReference type="InterPro" id="IPR051805">
    <property type="entry name" value="Dehydratase_Activator_Redct"/>
</dbReference>
<feature type="domain" description="ATPase BadF/BadG/BcrA/BcrD type" evidence="5">
    <location>
        <begin position="8"/>
        <end position="259"/>
    </location>
</feature>
<dbReference type="Pfam" id="PF01869">
    <property type="entry name" value="BcrAD_BadFG"/>
    <property type="match status" value="1"/>
</dbReference>
<evidence type="ECO:0000313" key="7">
    <source>
        <dbReference type="Proteomes" id="UP000005435"/>
    </source>
</evidence>
<proteinExistence type="predicted"/>
<evidence type="ECO:0000259" key="5">
    <source>
        <dbReference type="Pfam" id="PF01869"/>
    </source>
</evidence>